<dbReference type="InterPro" id="IPR013783">
    <property type="entry name" value="Ig-like_fold"/>
</dbReference>
<feature type="domain" description="Fibronectin type-III" evidence="13">
    <location>
        <begin position="136"/>
        <end position="231"/>
    </location>
</feature>
<evidence type="ECO:0000256" key="12">
    <source>
        <dbReference type="SAM" id="SignalP"/>
    </source>
</evidence>
<feature type="signal peptide" evidence="12">
    <location>
        <begin position="1"/>
        <end position="26"/>
    </location>
</feature>
<evidence type="ECO:0000256" key="2">
    <source>
        <dbReference type="ARBA" id="ARBA00008280"/>
    </source>
</evidence>
<dbReference type="CTD" id="3560"/>
<evidence type="ECO:0000256" key="3">
    <source>
        <dbReference type="ARBA" id="ARBA00022692"/>
    </source>
</evidence>
<dbReference type="GO" id="GO:0009897">
    <property type="term" value="C:external side of plasma membrane"/>
    <property type="evidence" value="ECO:0007669"/>
    <property type="project" value="TreeGrafter"/>
</dbReference>
<name>A0A9Y3RID9_9CICH</name>
<dbReference type="Proteomes" id="UP000695023">
    <property type="component" value="Unplaced"/>
</dbReference>
<feature type="chain" id="PRO_5041270457" evidence="12">
    <location>
        <begin position="27"/>
        <end position="554"/>
    </location>
</feature>
<keyword evidence="14" id="KW-1185">Reference proteome</keyword>
<evidence type="ECO:0000256" key="11">
    <source>
        <dbReference type="SAM" id="Phobius"/>
    </source>
</evidence>
<keyword evidence="7" id="KW-1015">Disulfide bond</keyword>
<evidence type="ECO:0000256" key="7">
    <source>
        <dbReference type="ARBA" id="ARBA00023157"/>
    </source>
</evidence>
<sequence length="554" mass="60885">MSHTTFATMEVLLCSHLLIVIISVHAAHSHRLSHGLSCANDFHNNVSCTLNSSAVGPGADCWLSGVMIIWTHSSPALYIQKCKLEQHENSLFGCSIVFENQTLNHLKRLNFSVNCNGVLVEALINYRPADCIIMNPPSAPNVSINGTDLYITWSPGEKILSYLSPLYFHIQTKTSDQDWTEARDFKTPDKELRLALSELKGHGDVRVRVKTERSGYNGHWSHWSPASSWKVNSSDNLGNNTNSVNVCLLSVSEGFSLSSLVKMGLFGTVCFIIIVVLVVYKRCNTRGLLEGKAVPNPSKYFQSLHSVHEGNLKKWLNPLSVSESFFTAQPIDQISPVEVCEDFDVVPSTSPSSSSSSALLHFQNSDTSGIVNNSASSSIFSNRSYFTSSSSGGFACIDPTPAYFTYHDDFHPSFCPSLCGFPTYESLKREPQSPDSGFGIELEADNEEERYMEGGEQFLLDDHNIPFLILPVRFPPHTCPAFSPPTPPSLLVEPQMSSDSHQEDTPMTAASNDSSSAWLVPGAMCRSSSMPVEPGKTGYLTLKELQATFSNKSI</sequence>
<evidence type="ECO:0000256" key="10">
    <source>
        <dbReference type="SAM" id="MobiDB-lite"/>
    </source>
</evidence>
<evidence type="ECO:0000256" key="1">
    <source>
        <dbReference type="ARBA" id="ARBA00004479"/>
    </source>
</evidence>
<feature type="transmembrane region" description="Helical" evidence="11">
    <location>
        <begin position="260"/>
        <end position="280"/>
    </location>
</feature>
<evidence type="ECO:0000256" key="6">
    <source>
        <dbReference type="ARBA" id="ARBA00023136"/>
    </source>
</evidence>
<dbReference type="Pfam" id="PF18707">
    <property type="entry name" value="IL2RB_N1"/>
    <property type="match status" value="1"/>
</dbReference>
<comment type="subcellular location">
    <subcellularLocation>
        <location evidence="1">Membrane</location>
        <topology evidence="1">Single-pass type I membrane protein</topology>
    </subcellularLocation>
</comment>
<dbReference type="InterPro" id="IPR040951">
    <property type="entry name" value="IL2RB_N1"/>
</dbReference>
<evidence type="ECO:0000256" key="9">
    <source>
        <dbReference type="ARBA" id="ARBA00023180"/>
    </source>
</evidence>
<dbReference type="PANTHER" id="PTHR23037:SF22">
    <property type="entry name" value="CYTOKINE RECEPTOR COMMON SUBUNIT BETA"/>
    <property type="match status" value="1"/>
</dbReference>
<dbReference type="AlphaFoldDB" id="A0A9Y3RID9"/>
<dbReference type="InterPro" id="IPR036116">
    <property type="entry name" value="FN3_sf"/>
</dbReference>
<comment type="similarity">
    <text evidence="2">Belongs to the type I cytokine receptor family. Type 4 subfamily.</text>
</comment>
<evidence type="ECO:0000313" key="15">
    <source>
        <dbReference type="RefSeq" id="XP_005743518.1"/>
    </source>
</evidence>
<evidence type="ECO:0000256" key="5">
    <source>
        <dbReference type="ARBA" id="ARBA00022989"/>
    </source>
</evidence>
<evidence type="ECO:0000256" key="4">
    <source>
        <dbReference type="ARBA" id="ARBA00022729"/>
    </source>
</evidence>
<feature type="region of interest" description="Disordered" evidence="10">
    <location>
        <begin position="484"/>
        <end position="514"/>
    </location>
</feature>
<dbReference type="Gene3D" id="2.60.40.10">
    <property type="entry name" value="Immunoglobulins"/>
    <property type="match status" value="2"/>
</dbReference>
<dbReference type="GO" id="GO:0016064">
    <property type="term" value="P:immunoglobulin mediated immune response"/>
    <property type="evidence" value="ECO:0007669"/>
    <property type="project" value="TreeGrafter"/>
</dbReference>
<accession>A0A9Y3RID9</accession>
<dbReference type="PANTHER" id="PTHR23037">
    <property type="entry name" value="CYTOKINE RECEPTOR"/>
    <property type="match status" value="1"/>
</dbReference>
<dbReference type="SUPFAM" id="SSF49265">
    <property type="entry name" value="Fibronectin type III"/>
    <property type="match status" value="1"/>
</dbReference>
<organism evidence="14 15">
    <name type="scientific">Pundamilia nyererei</name>
    <dbReference type="NCBI Taxonomy" id="303518"/>
    <lineage>
        <taxon>Eukaryota</taxon>
        <taxon>Metazoa</taxon>
        <taxon>Chordata</taxon>
        <taxon>Craniata</taxon>
        <taxon>Vertebrata</taxon>
        <taxon>Euteleostomi</taxon>
        <taxon>Actinopterygii</taxon>
        <taxon>Neopterygii</taxon>
        <taxon>Teleostei</taxon>
        <taxon>Neoteleostei</taxon>
        <taxon>Acanthomorphata</taxon>
        <taxon>Ovalentaria</taxon>
        <taxon>Cichlomorphae</taxon>
        <taxon>Cichliformes</taxon>
        <taxon>Cichlidae</taxon>
        <taxon>African cichlids</taxon>
        <taxon>Pseudocrenilabrinae</taxon>
        <taxon>Haplochromini</taxon>
        <taxon>Pundamilia</taxon>
    </lineage>
</organism>
<reference evidence="15" key="1">
    <citation type="submission" date="2025-08" db="UniProtKB">
        <authorList>
            <consortium name="RefSeq"/>
        </authorList>
    </citation>
    <scope>IDENTIFICATION</scope>
</reference>
<keyword evidence="8 15" id="KW-0675">Receptor</keyword>
<evidence type="ECO:0000256" key="8">
    <source>
        <dbReference type="ARBA" id="ARBA00023170"/>
    </source>
</evidence>
<evidence type="ECO:0000313" key="14">
    <source>
        <dbReference type="Proteomes" id="UP000695023"/>
    </source>
</evidence>
<keyword evidence="9" id="KW-0325">Glycoprotein</keyword>
<proteinExistence type="inferred from homology"/>
<dbReference type="RefSeq" id="XP_005743518.1">
    <property type="nucleotide sequence ID" value="XM_005743461.1"/>
</dbReference>
<protein>
    <submittedName>
        <fullName evidence="15">Interleukin-2 receptor subunit beta isoform X1</fullName>
    </submittedName>
</protein>
<dbReference type="GO" id="GO:0004896">
    <property type="term" value="F:cytokine receptor activity"/>
    <property type="evidence" value="ECO:0007669"/>
    <property type="project" value="TreeGrafter"/>
</dbReference>
<dbReference type="PROSITE" id="PS50853">
    <property type="entry name" value="FN3"/>
    <property type="match status" value="1"/>
</dbReference>
<evidence type="ECO:0000259" key="13">
    <source>
        <dbReference type="PROSITE" id="PS50853"/>
    </source>
</evidence>
<keyword evidence="5 11" id="KW-1133">Transmembrane helix</keyword>
<dbReference type="InterPro" id="IPR003961">
    <property type="entry name" value="FN3_dom"/>
</dbReference>
<gene>
    <name evidence="15" type="primary">il2rb</name>
</gene>
<keyword evidence="3 11" id="KW-0812">Transmembrane</keyword>
<keyword evidence="6 11" id="KW-0472">Membrane</keyword>
<keyword evidence="4 12" id="KW-0732">Signal</keyword>